<dbReference type="SUPFAM" id="SSF52540">
    <property type="entry name" value="P-loop containing nucleoside triphosphate hydrolases"/>
    <property type="match status" value="1"/>
</dbReference>
<dbReference type="InterPro" id="IPR000863">
    <property type="entry name" value="Sulfotransferase_dom"/>
</dbReference>
<reference evidence="3" key="1">
    <citation type="submission" date="2022-03" db="EMBL/GenBank/DDBJ databases">
        <authorList>
            <person name="Martin C."/>
        </authorList>
    </citation>
    <scope>NUCLEOTIDE SEQUENCE</scope>
</reference>
<organism evidence="3 4">
    <name type="scientific">Owenia fusiformis</name>
    <name type="common">Polychaete worm</name>
    <dbReference type="NCBI Taxonomy" id="6347"/>
    <lineage>
        <taxon>Eukaryota</taxon>
        <taxon>Metazoa</taxon>
        <taxon>Spiralia</taxon>
        <taxon>Lophotrochozoa</taxon>
        <taxon>Annelida</taxon>
        <taxon>Polychaeta</taxon>
        <taxon>Sedentaria</taxon>
        <taxon>Canalipalpata</taxon>
        <taxon>Sabellida</taxon>
        <taxon>Oweniida</taxon>
        <taxon>Oweniidae</taxon>
        <taxon>Owenia</taxon>
    </lineage>
</organism>
<dbReference type="Gene3D" id="3.40.50.300">
    <property type="entry name" value="P-loop containing nucleotide triphosphate hydrolases"/>
    <property type="match status" value="1"/>
</dbReference>
<protein>
    <submittedName>
        <fullName evidence="3">Uncharacterized protein</fullName>
    </submittedName>
</protein>
<dbReference type="OrthoDB" id="6048410at2759"/>
<proteinExistence type="inferred from homology"/>
<dbReference type="GO" id="GO:0008146">
    <property type="term" value="F:sulfotransferase activity"/>
    <property type="evidence" value="ECO:0007669"/>
    <property type="project" value="InterPro"/>
</dbReference>
<gene>
    <name evidence="3" type="ORF">OFUS_LOCUS20270</name>
</gene>
<dbReference type="EMBL" id="CAIIXF020000010">
    <property type="protein sequence ID" value="CAH1795779.1"/>
    <property type="molecule type" value="Genomic_DNA"/>
</dbReference>
<evidence type="ECO:0000313" key="4">
    <source>
        <dbReference type="Proteomes" id="UP000749559"/>
    </source>
</evidence>
<comment type="caution">
    <text evidence="3">The sequence shown here is derived from an EMBL/GenBank/DDBJ whole genome shotgun (WGS) entry which is preliminary data.</text>
</comment>
<dbReference type="AlphaFoldDB" id="A0A8J1TZ75"/>
<accession>A0A8J1TZ75</accession>
<keyword evidence="4" id="KW-1185">Reference proteome</keyword>
<name>A0A8J1TZ75_OWEFU</name>
<dbReference type="InterPro" id="IPR027417">
    <property type="entry name" value="P-loop_NTPase"/>
</dbReference>
<evidence type="ECO:0000313" key="3">
    <source>
        <dbReference type="EMBL" id="CAH1795779.1"/>
    </source>
</evidence>
<dbReference type="Pfam" id="PF00685">
    <property type="entry name" value="Sulfotransfer_1"/>
    <property type="match status" value="1"/>
</dbReference>
<evidence type="ECO:0000256" key="1">
    <source>
        <dbReference type="ARBA" id="ARBA00005771"/>
    </source>
</evidence>
<dbReference type="PANTHER" id="PTHR11783">
    <property type="entry name" value="SULFOTRANSFERASE SULT"/>
    <property type="match status" value="1"/>
</dbReference>
<keyword evidence="2" id="KW-0808">Transferase</keyword>
<comment type="similarity">
    <text evidence="1">Belongs to the sulfotransferase 1 family.</text>
</comment>
<sequence length="302" mass="35067">MDSAELEAFTNKFSHRIRGEHLFKGNLLHVDMLDNEDEQDFNNMKLKKEDIIVSAYPKSGTTWTEEIVWLINNNGDIEAAKKTPLYMRFPFIEVKQAFSAIRTMPSPRFIKTHLDYPAFSAMYDSNQTDRPKVIYVVRNPKDVAVSFYNFYKMNKNLGSFTGPFSEFLSMFMEGYVVLGDYFKNVLGWYEASIKDDHILLVKYEDLKTSPLEQIKQIAGFLEKDLGDDVLTAICDHVSFANMKANPMVNYEGFPIMDHNISPFMRKGEIGDWKNYFTTEEDAAFMKLYQEKMKDTSLTFAFE</sequence>
<dbReference type="Proteomes" id="UP000749559">
    <property type="component" value="Unassembled WGS sequence"/>
</dbReference>
<evidence type="ECO:0000256" key="2">
    <source>
        <dbReference type="ARBA" id="ARBA00022679"/>
    </source>
</evidence>